<evidence type="ECO:0000313" key="11">
    <source>
        <dbReference type="EMBL" id="RHA53521.1"/>
    </source>
</evidence>
<gene>
    <name evidence="11" type="ORF">DW929_09365</name>
</gene>
<dbReference type="AlphaFoldDB" id="A0A413RY57"/>
<feature type="transmembrane region" description="Helical" evidence="9">
    <location>
        <begin position="187"/>
        <end position="208"/>
    </location>
</feature>
<dbReference type="NCBIfam" id="TIGR01726">
    <property type="entry name" value="HEQRo_perm_3TM"/>
    <property type="match status" value="1"/>
</dbReference>
<dbReference type="InterPro" id="IPR010065">
    <property type="entry name" value="AA_ABC_transptr_permease_3TM"/>
</dbReference>
<dbReference type="InterPro" id="IPR043429">
    <property type="entry name" value="ArtM/GltK/GlnP/TcyL/YhdX-like"/>
</dbReference>
<feature type="transmembrane region" description="Helical" evidence="9">
    <location>
        <begin position="130"/>
        <end position="153"/>
    </location>
</feature>
<comment type="similarity">
    <text evidence="2">Belongs to the binding-protein-dependent transport system permease family. HisMQ subfamily.</text>
</comment>
<dbReference type="GO" id="GO:0022857">
    <property type="term" value="F:transmembrane transporter activity"/>
    <property type="evidence" value="ECO:0007669"/>
    <property type="project" value="InterPro"/>
</dbReference>
<evidence type="ECO:0000259" key="10">
    <source>
        <dbReference type="PROSITE" id="PS50928"/>
    </source>
</evidence>
<evidence type="ECO:0000256" key="1">
    <source>
        <dbReference type="ARBA" id="ARBA00004651"/>
    </source>
</evidence>
<keyword evidence="8 9" id="KW-0472">Membrane</keyword>
<keyword evidence="7 9" id="KW-1133">Transmembrane helix</keyword>
<dbReference type="CDD" id="cd06261">
    <property type="entry name" value="TM_PBP2"/>
    <property type="match status" value="1"/>
</dbReference>
<organism evidence="11 12">
    <name type="scientific">Eubacterium ventriosum</name>
    <dbReference type="NCBI Taxonomy" id="39496"/>
    <lineage>
        <taxon>Bacteria</taxon>
        <taxon>Bacillati</taxon>
        <taxon>Bacillota</taxon>
        <taxon>Clostridia</taxon>
        <taxon>Eubacteriales</taxon>
        <taxon>Eubacteriaceae</taxon>
        <taxon>Eubacterium</taxon>
    </lineage>
</organism>
<accession>A0A413RY57</accession>
<feature type="domain" description="ABC transmembrane type-1" evidence="10">
    <location>
        <begin position="17"/>
        <end position="209"/>
    </location>
</feature>
<dbReference type="InterPro" id="IPR000515">
    <property type="entry name" value="MetI-like"/>
</dbReference>
<dbReference type="PROSITE" id="PS50928">
    <property type="entry name" value="ABC_TM1"/>
    <property type="match status" value="1"/>
</dbReference>
<dbReference type="EMBL" id="QSFO01000010">
    <property type="protein sequence ID" value="RHA53521.1"/>
    <property type="molecule type" value="Genomic_DNA"/>
</dbReference>
<evidence type="ECO:0000256" key="9">
    <source>
        <dbReference type="RuleBase" id="RU363032"/>
    </source>
</evidence>
<evidence type="ECO:0000256" key="4">
    <source>
        <dbReference type="ARBA" id="ARBA00022475"/>
    </source>
</evidence>
<evidence type="ECO:0000256" key="5">
    <source>
        <dbReference type="ARBA" id="ARBA00022692"/>
    </source>
</evidence>
<evidence type="ECO:0000256" key="2">
    <source>
        <dbReference type="ARBA" id="ARBA00010072"/>
    </source>
</evidence>
<evidence type="ECO:0000256" key="6">
    <source>
        <dbReference type="ARBA" id="ARBA00022970"/>
    </source>
</evidence>
<keyword evidence="6" id="KW-0029">Amino-acid transport</keyword>
<dbReference type="PANTHER" id="PTHR30614:SF37">
    <property type="entry name" value="AMINO-ACID ABC TRANSPORTER PERMEASE PROTEIN YHDX-RELATED"/>
    <property type="match status" value="1"/>
</dbReference>
<comment type="caution">
    <text evidence="11">The sequence shown here is derived from an EMBL/GenBank/DDBJ whole genome shotgun (WGS) entry which is preliminary data.</text>
</comment>
<keyword evidence="3 9" id="KW-0813">Transport</keyword>
<evidence type="ECO:0000256" key="8">
    <source>
        <dbReference type="ARBA" id="ARBA00023136"/>
    </source>
</evidence>
<dbReference type="Pfam" id="PF00528">
    <property type="entry name" value="BPD_transp_1"/>
    <property type="match status" value="1"/>
</dbReference>
<dbReference type="RefSeq" id="WP_118025552.1">
    <property type="nucleotide sequence ID" value="NZ_JANGEU010000006.1"/>
</dbReference>
<dbReference type="Proteomes" id="UP000284598">
    <property type="component" value="Unassembled WGS sequence"/>
</dbReference>
<dbReference type="GO" id="GO:0043190">
    <property type="term" value="C:ATP-binding cassette (ABC) transporter complex"/>
    <property type="evidence" value="ECO:0007669"/>
    <property type="project" value="InterPro"/>
</dbReference>
<reference evidence="11 12" key="1">
    <citation type="submission" date="2018-08" db="EMBL/GenBank/DDBJ databases">
        <title>A genome reference for cultivated species of the human gut microbiota.</title>
        <authorList>
            <person name="Zou Y."/>
            <person name="Xue W."/>
            <person name="Luo G."/>
        </authorList>
    </citation>
    <scope>NUCLEOTIDE SEQUENCE [LARGE SCALE GENOMIC DNA]</scope>
    <source>
        <strain evidence="11 12">AM43-2</strain>
    </source>
</reference>
<sequence>MDFNFINEHIPLYLEAAKLTLIMAFWGILFAIVVGLIVSLIRYFKVPVLDKIVGFYIELSRNTPLLIQLFFLYFGLPKVGIVLTSEQCGVIGLAFLGGSYMAEAFRSGLDNVESIQIQSALSLGMKKSQAFRYVILPQAVSNSIPAFCANIIFLIKETSVFSAVALADLMFITKDLIGIYYKTDEALFMLVIAYLIILLPISLICSLVERRVRYAEYGD</sequence>
<protein>
    <submittedName>
        <fullName evidence="11">Amino acid ABC transporter permease</fullName>
    </submittedName>
</protein>
<evidence type="ECO:0000256" key="7">
    <source>
        <dbReference type="ARBA" id="ARBA00022989"/>
    </source>
</evidence>
<evidence type="ECO:0000313" key="12">
    <source>
        <dbReference type="Proteomes" id="UP000284598"/>
    </source>
</evidence>
<keyword evidence="5 9" id="KW-0812">Transmembrane</keyword>
<proteinExistence type="inferred from homology"/>
<dbReference type="GO" id="GO:0006865">
    <property type="term" value="P:amino acid transport"/>
    <property type="evidence" value="ECO:0007669"/>
    <property type="project" value="UniProtKB-KW"/>
</dbReference>
<feature type="transmembrane region" description="Helical" evidence="9">
    <location>
        <begin position="20"/>
        <end position="44"/>
    </location>
</feature>
<dbReference type="Gene3D" id="1.10.3720.10">
    <property type="entry name" value="MetI-like"/>
    <property type="match status" value="1"/>
</dbReference>
<comment type="subcellular location">
    <subcellularLocation>
        <location evidence="1 9">Cell membrane</location>
        <topology evidence="1 9">Multi-pass membrane protein</topology>
    </subcellularLocation>
</comment>
<keyword evidence="4" id="KW-1003">Cell membrane</keyword>
<evidence type="ECO:0000256" key="3">
    <source>
        <dbReference type="ARBA" id="ARBA00022448"/>
    </source>
</evidence>
<dbReference type="InterPro" id="IPR035906">
    <property type="entry name" value="MetI-like_sf"/>
</dbReference>
<name>A0A413RY57_9FIRM</name>
<dbReference type="PANTHER" id="PTHR30614">
    <property type="entry name" value="MEMBRANE COMPONENT OF AMINO ACID ABC TRANSPORTER"/>
    <property type="match status" value="1"/>
</dbReference>
<dbReference type="SUPFAM" id="SSF161098">
    <property type="entry name" value="MetI-like"/>
    <property type="match status" value="1"/>
</dbReference>